<dbReference type="OrthoDB" id="9972657at2759"/>
<keyword evidence="4" id="KW-1185">Reference proteome</keyword>
<sequence length="242" mass="26787">MRWRLCPSDNSILGRCRYHDGWRDHVSTSRRLAFPGSSTDLKWAFVMTTNNVPFFGAANPYGSCPGIALRNTFQTVLAQGAKLAKESYIVFLYGRIMWTDAPTPLGDGGDSCMGSGGNHHAFAGFDAADGKTRYQLRKSCTADAFEVATDTNIVLPGAWVFRVTSGIIIALRCPMSSRPRLDPRPIQLLQLLQVLKWKAIPARVSPEKPHPAAHLQPQAQNLRRSRSISMSPKLRAKKYATN</sequence>
<feature type="compositionally biased region" description="Polar residues" evidence="1">
    <location>
        <begin position="217"/>
        <end position="227"/>
    </location>
</feature>
<dbReference type="InterPro" id="IPR003886">
    <property type="entry name" value="NIDO_dom"/>
</dbReference>
<evidence type="ECO:0000256" key="1">
    <source>
        <dbReference type="SAM" id="MobiDB-lite"/>
    </source>
</evidence>
<gene>
    <name evidence="3" type="ORF">Fcan01_25515</name>
</gene>
<name>A0A226D507_FOLCA</name>
<reference evidence="3 4" key="1">
    <citation type="submission" date="2015-12" db="EMBL/GenBank/DDBJ databases">
        <title>The genome of Folsomia candida.</title>
        <authorList>
            <person name="Faddeeva A."/>
            <person name="Derks M.F."/>
            <person name="Anvar Y."/>
            <person name="Smit S."/>
            <person name="Van Straalen N."/>
            <person name="Roelofs D."/>
        </authorList>
    </citation>
    <scope>NUCLEOTIDE SEQUENCE [LARGE SCALE GENOMIC DNA]</scope>
    <source>
        <strain evidence="3 4">VU population</strain>
        <tissue evidence="3">Whole body</tissue>
    </source>
</reference>
<organism evidence="3 4">
    <name type="scientific">Folsomia candida</name>
    <name type="common">Springtail</name>
    <dbReference type="NCBI Taxonomy" id="158441"/>
    <lineage>
        <taxon>Eukaryota</taxon>
        <taxon>Metazoa</taxon>
        <taxon>Ecdysozoa</taxon>
        <taxon>Arthropoda</taxon>
        <taxon>Hexapoda</taxon>
        <taxon>Collembola</taxon>
        <taxon>Entomobryomorpha</taxon>
        <taxon>Isotomoidea</taxon>
        <taxon>Isotomidae</taxon>
        <taxon>Proisotominae</taxon>
        <taxon>Folsomia</taxon>
    </lineage>
</organism>
<evidence type="ECO:0000313" key="4">
    <source>
        <dbReference type="Proteomes" id="UP000198287"/>
    </source>
</evidence>
<proteinExistence type="predicted"/>
<dbReference type="STRING" id="158441.A0A226D507"/>
<dbReference type="Proteomes" id="UP000198287">
    <property type="component" value="Unassembled WGS sequence"/>
</dbReference>
<comment type="caution">
    <text evidence="3">The sequence shown here is derived from an EMBL/GenBank/DDBJ whole genome shotgun (WGS) entry which is preliminary data.</text>
</comment>
<dbReference type="EMBL" id="LNIX01000037">
    <property type="protein sequence ID" value="OXA39741.1"/>
    <property type="molecule type" value="Genomic_DNA"/>
</dbReference>
<evidence type="ECO:0000259" key="2">
    <source>
        <dbReference type="SMART" id="SM00539"/>
    </source>
</evidence>
<accession>A0A226D507</accession>
<dbReference type="AlphaFoldDB" id="A0A226D507"/>
<dbReference type="SMART" id="SM00539">
    <property type="entry name" value="NIDO"/>
    <property type="match status" value="1"/>
</dbReference>
<dbReference type="GO" id="GO:0007160">
    <property type="term" value="P:cell-matrix adhesion"/>
    <property type="evidence" value="ECO:0007669"/>
    <property type="project" value="InterPro"/>
</dbReference>
<dbReference type="Pfam" id="PF06119">
    <property type="entry name" value="NIDO"/>
    <property type="match status" value="1"/>
</dbReference>
<feature type="domain" description="NIDO" evidence="2">
    <location>
        <begin position="5"/>
        <end position="168"/>
    </location>
</feature>
<protein>
    <submittedName>
        <fullName evidence="3">Sushi, nidogen and EGF-like domain-containing protein 1</fullName>
    </submittedName>
</protein>
<evidence type="ECO:0000313" key="3">
    <source>
        <dbReference type="EMBL" id="OXA39741.1"/>
    </source>
</evidence>
<feature type="region of interest" description="Disordered" evidence="1">
    <location>
        <begin position="206"/>
        <end position="227"/>
    </location>
</feature>